<accession>A0ABD3A5T2</accession>
<reference evidence="1 2" key="1">
    <citation type="submission" date="2024-11" db="EMBL/GenBank/DDBJ databases">
        <title>A near-complete genome assembly of Cinchona calisaya.</title>
        <authorList>
            <person name="Lian D.C."/>
            <person name="Zhao X.W."/>
            <person name="Wei L."/>
        </authorList>
    </citation>
    <scope>NUCLEOTIDE SEQUENCE [LARGE SCALE GENOMIC DNA]</scope>
    <source>
        <tissue evidence="1">Nenye</tissue>
    </source>
</reference>
<name>A0ABD3A5T2_9GENT</name>
<keyword evidence="2" id="KW-1185">Reference proteome</keyword>
<organism evidence="1 2">
    <name type="scientific">Cinchona calisaya</name>
    <dbReference type="NCBI Taxonomy" id="153742"/>
    <lineage>
        <taxon>Eukaryota</taxon>
        <taxon>Viridiplantae</taxon>
        <taxon>Streptophyta</taxon>
        <taxon>Embryophyta</taxon>
        <taxon>Tracheophyta</taxon>
        <taxon>Spermatophyta</taxon>
        <taxon>Magnoliopsida</taxon>
        <taxon>eudicotyledons</taxon>
        <taxon>Gunneridae</taxon>
        <taxon>Pentapetalae</taxon>
        <taxon>asterids</taxon>
        <taxon>lamiids</taxon>
        <taxon>Gentianales</taxon>
        <taxon>Rubiaceae</taxon>
        <taxon>Cinchonoideae</taxon>
        <taxon>Cinchoneae</taxon>
        <taxon>Cinchona</taxon>
    </lineage>
</organism>
<evidence type="ECO:0000313" key="1">
    <source>
        <dbReference type="EMBL" id="KAL3527101.1"/>
    </source>
</evidence>
<protein>
    <submittedName>
        <fullName evidence="1">Uncharacterized protein</fullName>
    </submittedName>
</protein>
<proteinExistence type="predicted"/>
<sequence length="190" mass="21617">MDSLDLDLGFLSAASPSNVFGWMDSSDLLQILHTGLGAIVNMDRRRRRGGLIMSIPGLEFLAVRLHGSSSPMSYPRFCKESFPLLYKRAFSTQGTAVRLLPYYVTVGMCKIPVVDTEFLQFEWREQKTGSRISVPSCDTNCHIHCLGDSFARWWHLWMRSFTQVNKYILLYGGPRVGERDYLSTVQASKH</sequence>
<dbReference type="AlphaFoldDB" id="A0ABD3A5T2"/>
<evidence type="ECO:0000313" key="2">
    <source>
        <dbReference type="Proteomes" id="UP001630127"/>
    </source>
</evidence>
<dbReference type="Proteomes" id="UP001630127">
    <property type="component" value="Unassembled WGS sequence"/>
</dbReference>
<gene>
    <name evidence="1" type="ORF">ACH5RR_011757</name>
</gene>
<dbReference type="EMBL" id="JBJUIK010000005">
    <property type="protein sequence ID" value="KAL3527101.1"/>
    <property type="molecule type" value="Genomic_DNA"/>
</dbReference>
<comment type="caution">
    <text evidence="1">The sequence shown here is derived from an EMBL/GenBank/DDBJ whole genome shotgun (WGS) entry which is preliminary data.</text>
</comment>